<keyword evidence="1" id="KW-0812">Transmembrane</keyword>
<evidence type="ECO:0000313" key="3">
    <source>
        <dbReference type="Proteomes" id="UP001597438"/>
    </source>
</evidence>
<gene>
    <name evidence="2" type="ORF">ACFSYS_18425</name>
</gene>
<dbReference type="EMBL" id="JBHUOJ010000039">
    <property type="protein sequence ID" value="MFD2835273.1"/>
    <property type="molecule type" value="Genomic_DNA"/>
</dbReference>
<proteinExistence type="predicted"/>
<sequence>MAEIKVEKKKPVWPWILLILIIIIAAALYFVGQAEDDSIDDAMEEMEEVSFNITTNQLTHIA</sequence>
<keyword evidence="1" id="KW-0472">Membrane</keyword>
<comment type="caution">
    <text evidence="2">The sequence shown here is derived from an EMBL/GenBank/DDBJ whole genome shotgun (WGS) entry which is preliminary data.</text>
</comment>
<reference evidence="3" key="1">
    <citation type="journal article" date="2019" name="Int. J. Syst. Evol. Microbiol.">
        <title>The Global Catalogue of Microorganisms (GCM) 10K type strain sequencing project: providing services to taxonomists for standard genome sequencing and annotation.</title>
        <authorList>
            <consortium name="The Broad Institute Genomics Platform"/>
            <consortium name="The Broad Institute Genome Sequencing Center for Infectious Disease"/>
            <person name="Wu L."/>
            <person name="Ma J."/>
        </authorList>
    </citation>
    <scope>NUCLEOTIDE SEQUENCE [LARGE SCALE GENOMIC DNA]</scope>
    <source>
        <strain evidence="3">KCTC 52925</strain>
    </source>
</reference>
<keyword evidence="3" id="KW-1185">Reference proteome</keyword>
<protein>
    <submittedName>
        <fullName evidence="2">Uncharacterized protein</fullName>
    </submittedName>
</protein>
<name>A0ABW5XCY6_9FLAO</name>
<organism evidence="2 3">
    <name type="scientific">Christiangramia antarctica</name>
    <dbReference type="NCBI Taxonomy" id="2058158"/>
    <lineage>
        <taxon>Bacteria</taxon>
        <taxon>Pseudomonadati</taxon>
        <taxon>Bacteroidota</taxon>
        <taxon>Flavobacteriia</taxon>
        <taxon>Flavobacteriales</taxon>
        <taxon>Flavobacteriaceae</taxon>
        <taxon>Christiangramia</taxon>
    </lineage>
</organism>
<evidence type="ECO:0000256" key="1">
    <source>
        <dbReference type="SAM" id="Phobius"/>
    </source>
</evidence>
<dbReference type="RefSeq" id="WP_251741236.1">
    <property type="nucleotide sequence ID" value="NZ_JBHUOJ010000039.1"/>
</dbReference>
<keyword evidence="1" id="KW-1133">Transmembrane helix</keyword>
<dbReference type="Proteomes" id="UP001597438">
    <property type="component" value="Unassembled WGS sequence"/>
</dbReference>
<evidence type="ECO:0000313" key="2">
    <source>
        <dbReference type="EMBL" id="MFD2835273.1"/>
    </source>
</evidence>
<feature type="transmembrane region" description="Helical" evidence="1">
    <location>
        <begin position="12"/>
        <end position="31"/>
    </location>
</feature>
<accession>A0ABW5XCY6</accession>